<keyword evidence="2" id="KW-1185">Reference proteome</keyword>
<name>A0A7U9THL9_9MOLU</name>
<reference evidence="1" key="1">
    <citation type="submission" date="2021-01" db="EMBL/GenBank/DDBJ databases">
        <title>Draft genome sequence of Acholeplasmataceae bacterium strain Mahy22.</title>
        <authorList>
            <person name="Watanabe M."/>
            <person name="Kojima H."/>
            <person name="Fukui M."/>
        </authorList>
    </citation>
    <scope>NUCLEOTIDE SEQUENCE</scope>
    <source>
        <strain evidence="1">Mahy22</strain>
    </source>
</reference>
<dbReference type="Proteomes" id="UP000620133">
    <property type="component" value="Chromosome"/>
</dbReference>
<evidence type="ECO:0000313" key="2">
    <source>
        <dbReference type="Proteomes" id="UP000620133"/>
    </source>
</evidence>
<dbReference type="EMBL" id="AP024412">
    <property type="protein sequence ID" value="BCR36636.1"/>
    <property type="molecule type" value="Genomic_DNA"/>
</dbReference>
<dbReference type="AlphaFoldDB" id="A0A7U9THL9"/>
<sequence length="112" mass="12484">MNKKLIIGMILGAILGIFCILGARLRLPDHASFSYLLSFWYNRVILGVIIGLLPSLKSLKLSLLRGLLVGVFVSFAFYSATGFLDLMGFFAGFVYGVIIEFVLFKLNQMEKL</sequence>
<accession>A0A7U9THL9</accession>
<organism evidence="1 2">
    <name type="scientific">Mariniplasma anaerobium</name>
    <dbReference type="NCBI Taxonomy" id="2735436"/>
    <lineage>
        <taxon>Bacteria</taxon>
        <taxon>Bacillati</taxon>
        <taxon>Mycoplasmatota</taxon>
        <taxon>Mollicutes</taxon>
        <taxon>Acholeplasmatales</taxon>
        <taxon>Acholeplasmataceae</taxon>
        <taxon>Mariniplasma</taxon>
    </lineage>
</organism>
<gene>
    <name evidence="1" type="ORF">MPAN_015290</name>
</gene>
<evidence type="ECO:0000313" key="1">
    <source>
        <dbReference type="EMBL" id="BCR36636.1"/>
    </source>
</evidence>
<proteinExistence type="predicted"/>
<dbReference type="KEGG" id="manr:MPAN_015290"/>
<protein>
    <submittedName>
        <fullName evidence="1">Uncharacterized protein</fullName>
    </submittedName>
</protein>
<dbReference type="RefSeq" id="WP_176239282.1">
    <property type="nucleotide sequence ID" value="NZ_AP024412.1"/>
</dbReference>